<gene>
    <name evidence="2" type="ORF">CARUB_v10028684mg</name>
</gene>
<accession>R0EUJ7</accession>
<dbReference type="Proteomes" id="UP000029121">
    <property type="component" value="Unassembled WGS sequence"/>
</dbReference>
<keyword evidence="3" id="KW-1185">Reference proteome</keyword>
<keyword evidence="1" id="KW-0812">Transmembrane</keyword>
<keyword evidence="1" id="KW-1133">Transmembrane helix</keyword>
<organism evidence="2 3">
    <name type="scientific">Capsella rubella</name>
    <dbReference type="NCBI Taxonomy" id="81985"/>
    <lineage>
        <taxon>Eukaryota</taxon>
        <taxon>Viridiplantae</taxon>
        <taxon>Streptophyta</taxon>
        <taxon>Embryophyta</taxon>
        <taxon>Tracheophyta</taxon>
        <taxon>Spermatophyta</taxon>
        <taxon>Magnoliopsida</taxon>
        <taxon>eudicotyledons</taxon>
        <taxon>Gunneridae</taxon>
        <taxon>Pentapetalae</taxon>
        <taxon>rosids</taxon>
        <taxon>malvids</taxon>
        <taxon>Brassicales</taxon>
        <taxon>Brassicaceae</taxon>
        <taxon>Camelineae</taxon>
        <taxon>Capsella</taxon>
    </lineage>
</organism>
<evidence type="ECO:0000313" key="3">
    <source>
        <dbReference type="Proteomes" id="UP000029121"/>
    </source>
</evidence>
<reference evidence="3" key="1">
    <citation type="journal article" date="2013" name="Nat. Genet.">
        <title>The Capsella rubella genome and the genomic consequences of rapid mating system evolution.</title>
        <authorList>
            <person name="Slotte T."/>
            <person name="Hazzouri K.M."/>
            <person name="Agren J.A."/>
            <person name="Koenig D."/>
            <person name="Maumus F."/>
            <person name="Guo Y.L."/>
            <person name="Steige K."/>
            <person name="Platts A.E."/>
            <person name="Escobar J.S."/>
            <person name="Newman L.K."/>
            <person name="Wang W."/>
            <person name="Mandakova T."/>
            <person name="Vello E."/>
            <person name="Smith L.M."/>
            <person name="Henz S.R."/>
            <person name="Steffen J."/>
            <person name="Takuno S."/>
            <person name="Brandvain Y."/>
            <person name="Coop G."/>
            <person name="Andolfatto P."/>
            <person name="Hu T.T."/>
            <person name="Blanchette M."/>
            <person name="Clark R.M."/>
            <person name="Quesneville H."/>
            <person name="Nordborg M."/>
            <person name="Gaut B.S."/>
            <person name="Lysak M.A."/>
            <person name="Jenkins J."/>
            <person name="Grimwood J."/>
            <person name="Chapman J."/>
            <person name="Prochnik S."/>
            <person name="Shu S."/>
            <person name="Rokhsar D."/>
            <person name="Schmutz J."/>
            <person name="Weigel D."/>
            <person name="Wright S.I."/>
        </authorList>
    </citation>
    <scope>NUCLEOTIDE SEQUENCE [LARGE SCALE GENOMIC DNA]</scope>
    <source>
        <strain evidence="3">cv. Monte Gargano</strain>
    </source>
</reference>
<protein>
    <submittedName>
        <fullName evidence="2">Uncharacterized protein</fullName>
    </submittedName>
</protein>
<dbReference type="AlphaFoldDB" id="R0EUJ7"/>
<proteinExistence type="predicted"/>
<evidence type="ECO:0000313" key="2">
    <source>
        <dbReference type="EMBL" id="EOA12451.1"/>
    </source>
</evidence>
<evidence type="ECO:0000256" key="1">
    <source>
        <dbReference type="SAM" id="Phobius"/>
    </source>
</evidence>
<feature type="transmembrane region" description="Helical" evidence="1">
    <location>
        <begin position="21"/>
        <end position="41"/>
    </location>
</feature>
<sequence length="68" mass="7583">MQDQSSGTIAATASLFFSKAAIFRILILIGSYTLAFIHSYLLSFLALLQFEYICPHLIKHLFSITTIA</sequence>
<name>R0EUJ7_9BRAS</name>
<keyword evidence="1" id="KW-0472">Membrane</keyword>
<dbReference type="EMBL" id="KB870812">
    <property type="protein sequence ID" value="EOA12451.1"/>
    <property type="molecule type" value="Genomic_DNA"/>
</dbReference>